<dbReference type="Gene3D" id="1.10.10.10">
    <property type="entry name" value="Winged helix-like DNA-binding domain superfamily/Winged helix DNA-binding domain"/>
    <property type="match status" value="1"/>
</dbReference>
<protein>
    <recommendedName>
        <fullName evidence="4">Winged helix-turn-helix DNA-binding</fullName>
    </recommendedName>
</protein>
<gene>
    <name evidence="2" type="ORF">SAMN05192561_11258</name>
</gene>
<feature type="region of interest" description="Disordered" evidence="1">
    <location>
        <begin position="1"/>
        <end position="27"/>
    </location>
</feature>
<dbReference type="RefSeq" id="WP_143040890.1">
    <property type="nucleotide sequence ID" value="NZ_FNWU01000012.1"/>
</dbReference>
<organism evidence="2 3">
    <name type="scientific">Halopenitus malekzadehii</name>
    <dbReference type="NCBI Taxonomy" id="1267564"/>
    <lineage>
        <taxon>Archaea</taxon>
        <taxon>Methanobacteriati</taxon>
        <taxon>Methanobacteriota</taxon>
        <taxon>Stenosarchaea group</taxon>
        <taxon>Halobacteria</taxon>
        <taxon>Halobacteriales</taxon>
        <taxon>Haloferacaceae</taxon>
        <taxon>Halopenitus</taxon>
    </lineage>
</organism>
<evidence type="ECO:0008006" key="4">
    <source>
        <dbReference type="Google" id="ProtNLM"/>
    </source>
</evidence>
<dbReference type="EMBL" id="FNWU01000012">
    <property type="protein sequence ID" value="SEH60965.1"/>
    <property type="molecule type" value="Genomic_DNA"/>
</dbReference>
<evidence type="ECO:0000313" key="3">
    <source>
        <dbReference type="Proteomes" id="UP000199215"/>
    </source>
</evidence>
<keyword evidence="3" id="KW-1185">Reference proteome</keyword>
<evidence type="ECO:0000256" key="1">
    <source>
        <dbReference type="SAM" id="MobiDB-lite"/>
    </source>
</evidence>
<feature type="compositionally biased region" description="Basic and acidic residues" evidence="1">
    <location>
        <begin position="1"/>
        <end position="11"/>
    </location>
</feature>
<evidence type="ECO:0000313" key="2">
    <source>
        <dbReference type="EMBL" id="SEH60965.1"/>
    </source>
</evidence>
<dbReference type="AlphaFoldDB" id="A0A1H6JNU9"/>
<dbReference type="InterPro" id="IPR036388">
    <property type="entry name" value="WH-like_DNA-bd_sf"/>
</dbReference>
<dbReference type="STRING" id="1267564.SAMN05192561_11258"/>
<dbReference type="SUPFAM" id="SSF46785">
    <property type="entry name" value="Winged helix' DNA-binding domain"/>
    <property type="match status" value="1"/>
</dbReference>
<reference evidence="2 3" key="1">
    <citation type="submission" date="2016-10" db="EMBL/GenBank/DDBJ databases">
        <authorList>
            <person name="de Groot N.N."/>
        </authorList>
    </citation>
    <scope>NUCLEOTIDE SEQUENCE [LARGE SCALE GENOMIC DNA]</scope>
    <source>
        <strain evidence="2 3">IBRC-M10418</strain>
    </source>
</reference>
<accession>A0A1H6JNU9</accession>
<dbReference type="Proteomes" id="UP000199215">
    <property type="component" value="Unassembled WGS sequence"/>
</dbReference>
<feature type="compositionally biased region" description="Polar residues" evidence="1">
    <location>
        <begin position="12"/>
        <end position="21"/>
    </location>
</feature>
<dbReference type="InterPro" id="IPR036390">
    <property type="entry name" value="WH_DNA-bd_sf"/>
</dbReference>
<proteinExistence type="predicted"/>
<sequence>MTAHEPNRSRSDNSVLQTETLAPSRDPRTRRIIDYVVNNPGSSATLRDIAVETGEPLRDITAQLDRLEKAGYVELLDKSGCCIVLPTFEGEQLVQEGR</sequence>
<name>A0A1H6JNU9_9EURY</name>